<feature type="compositionally biased region" description="Basic and acidic residues" evidence="2">
    <location>
        <begin position="9"/>
        <end position="33"/>
    </location>
</feature>
<dbReference type="Proteomes" id="UP000735302">
    <property type="component" value="Unassembled WGS sequence"/>
</dbReference>
<keyword evidence="6" id="KW-1185">Reference proteome</keyword>
<dbReference type="AlphaFoldDB" id="A0AAV3ZE51"/>
<keyword evidence="1" id="KW-0677">Repeat</keyword>
<evidence type="ECO:0000313" key="5">
    <source>
        <dbReference type="EMBL" id="GFN93643.1"/>
    </source>
</evidence>
<proteinExistence type="predicted"/>
<evidence type="ECO:0000259" key="4">
    <source>
        <dbReference type="Pfam" id="PF24883"/>
    </source>
</evidence>
<dbReference type="GO" id="GO:0080008">
    <property type="term" value="C:Cul4-RING E3 ubiquitin ligase complex"/>
    <property type="evidence" value="ECO:0007669"/>
    <property type="project" value="TreeGrafter"/>
</dbReference>
<dbReference type="EMBL" id="BLXT01002363">
    <property type="protein sequence ID" value="GFN93643.1"/>
    <property type="molecule type" value="Genomic_DNA"/>
</dbReference>
<dbReference type="InterPro" id="IPR051191">
    <property type="entry name" value="DCAF12"/>
</dbReference>
<dbReference type="Gene3D" id="3.40.50.300">
    <property type="entry name" value="P-loop containing nucleotide triphosphate hydrolases"/>
    <property type="match status" value="1"/>
</dbReference>
<dbReference type="SUPFAM" id="SSF52540">
    <property type="entry name" value="P-loop containing nucleoside triphosphate hydrolases"/>
    <property type="match status" value="1"/>
</dbReference>
<comment type="caution">
    <text evidence="5">The sequence shown here is derived from an EMBL/GenBank/DDBJ whole genome shotgun (WGS) entry which is preliminary data.</text>
</comment>
<evidence type="ECO:0000256" key="1">
    <source>
        <dbReference type="ARBA" id="ARBA00022737"/>
    </source>
</evidence>
<dbReference type="PANTHER" id="PTHR19860:SF42">
    <property type="entry name" value="RING-TYPE DOMAIN-CONTAINING PROTEIN"/>
    <property type="match status" value="1"/>
</dbReference>
<dbReference type="Pfam" id="PF24883">
    <property type="entry name" value="NPHP3_N"/>
    <property type="match status" value="1"/>
</dbReference>
<organism evidence="5 6">
    <name type="scientific">Plakobranchus ocellatus</name>
    <dbReference type="NCBI Taxonomy" id="259542"/>
    <lineage>
        <taxon>Eukaryota</taxon>
        <taxon>Metazoa</taxon>
        <taxon>Spiralia</taxon>
        <taxon>Lophotrochozoa</taxon>
        <taxon>Mollusca</taxon>
        <taxon>Gastropoda</taxon>
        <taxon>Heterobranchia</taxon>
        <taxon>Euthyneura</taxon>
        <taxon>Panpulmonata</taxon>
        <taxon>Sacoglossa</taxon>
        <taxon>Placobranchoidea</taxon>
        <taxon>Plakobranchidae</taxon>
        <taxon>Plakobranchus</taxon>
    </lineage>
</organism>
<sequence>MYRAFVKGESAKQPEPKSEFESELNKPKDKEGNEPFYEAVKTLWGAVEIQCADIKGQNKNTEDSNIYADLGWIVIRVFVSSTFNDFFNEREVLVKKVFPELREWCSEHGMKYVECDLRWGIPRDTPTGDTILVCLDEIQRCRDENKDLPFFLCLIGERYGWIPKQEEVPDEAREKYGWIDEFSITFNEILTGAFRDQNPNAAFFFRDESICKSIPESFLERFVEAEALPRQHLKVMKQKISERFPDQVYTYSCKFKEVSSRTGREQVEFSELDDFAEKVSTFFKSAIERTYPRVNEKSDLAEDSAKLEETVQRLFIIDKAKNLMGRQAEIDILKRFAHQGTVADMEITRGSDNKMRKAENWDLHDDDNKICVVQGISGLGKTALLCHIIKDCLTENANIFYHMVGSTPSSIRVETLLERLVQVLAPEILSEKDKNDGQSYGIFNLQKQLRKALGAFRESPDKTLIICIDALDQLENKDTLDHLSWLPPTFPRNIRCIVSTSEHLPTTSRLYEYPLLKFNLSPLTKEDLQQIMTRYLGNFSKKLEPGQVEKIIKDTGADSPLWVMLMAEELRIFGDFRLMADKINNLPCSLNEFLVQVLDRVIQEDERGVIKKVLCLVACSRFGSLPSRYFLHLCGDMKAQEELPLMYLAQARRTLKPYLRVTMVLNDSVAFSHQAVLQAVNKFLLSTEASRREWYILLADFYQTLCTNPREKVWYLPYYLQRANLKKRLVDFITKDKDSLHIMPSWQRSDLLKSARCQGLADAVMPNTAPVLICHSCATFKRFHPACTWPTKDCCMLCSNYCGGGLRSNLARACMMHAGGRGPNLYKCLMCNLVVQEKTNRSQGPRAPIPAVLCNHCSFGIHGRQCAHFAV</sequence>
<dbReference type="InterPro" id="IPR025139">
    <property type="entry name" value="DUF4062"/>
</dbReference>
<dbReference type="InterPro" id="IPR056884">
    <property type="entry name" value="NPHP3-like_N"/>
</dbReference>
<evidence type="ECO:0000256" key="2">
    <source>
        <dbReference type="SAM" id="MobiDB-lite"/>
    </source>
</evidence>
<evidence type="ECO:0000259" key="3">
    <source>
        <dbReference type="Pfam" id="PF13271"/>
    </source>
</evidence>
<feature type="domain" description="DUF4062" evidence="3">
    <location>
        <begin position="76"/>
        <end position="166"/>
    </location>
</feature>
<feature type="domain" description="Nephrocystin 3-like N-terminal" evidence="4">
    <location>
        <begin position="358"/>
        <end position="483"/>
    </location>
</feature>
<evidence type="ECO:0000313" key="6">
    <source>
        <dbReference type="Proteomes" id="UP000735302"/>
    </source>
</evidence>
<protein>
    <submittedName>
        <fullName evidence="5">Telomerase protein component 1-like</fullName>
    </submittedName>
</protein>
<dbReference type="Pfam" id="PF13271">
    <property type="entry name" value="DUF4062"/>
    <property type="match status" value="1"/>
</dbReference>
<dbReference type="InterPro" id="IPR027417">
    <property type="entry name" value="P-loop_NTPase"/>
</dbReference>
<gene>
    <name evidence="5" type="ORF">PoB_002014900</name>
</gene>
<accession>A0AAV3ZE51</accession>
<dbReference type="PANTHER" id="PTHR19860">
    <property type="entry name" value="DDB1- AND CUL4-ASSOCIATED FACTOR 12-RELATED"/>
    <property type="match status" value="1"/>
</dbReference>
<reference evidence="5 6" key="1">
    <citation type="journal article" date="2021" name="Elife">
        <title>Chloroplast acquisition without the gene transfer in kleptoplastic sea slugs, Plakobranchus ocellatus.</title>
        <authorList>
            <person name="Maeda T."/>
            <person name="Takahashi S."/>
            <person name="Yoshida T."/>
            <person name="Shimamura S."/>
            <person name="Takaki Y."/>
            <person name="Nagai Y."/>
            <person name="Toyoda A."/>
            <person name="Suzuki Y."/>
            <person name="Arimoto A."/>
            <person name="Ishii H."/>
            <person name="Satoh N."/>
            <person name="Nishiyama T."/>
            <person name="Hasebe M."/>
            <person name="Maruyama T."/>
            <person name="Minagawa J."/>
            <person name="Obokata J."/>
            <person name="Shigenobu S."/>
        </authorList>
    </citation>
    <scope>NUCLEOTIDE SEQUENCE [LARGE SCALE GENOMIC DNA]</scope>
</reference>
<feature type="region of interest" description="Disordered" evidence="2">
    <location>
        <begin position="1"/>
        <end position="33"/>
    </location>
</feature>
<name>A0AAV3ZE51_9GAST</name>